<keyword evidence="1" id="KW-0472">Membrane</keyword>
<reference evidence="3" key="1">
    <citation type="submission" date="2016-03" db="EMBL/GenBank/DDBJ databases">
        <authorList>
            <person name="Heylen K."/>
            <person name="De Vos P."/>
            <person name="Vekeman B."/>
        </authorList>
    </citation>
    <scope>NUCLEOTIDE SEQUENCE [LARGE SCALE GENOMIC DNA]</scope>
    <source>
        <strain evidence="3">R-45383</strain>
    </source>
</reference>
<gene>
    <name evidence="2" type="ORF">A1355_04265</name>
</gene>
<comment type="caution">
    <text evidence="2">The sequence shown here is derived from an EMBL/GenBank/DDBJ whole genome shotgun (WGS) entry which is preliminary data.</text>
</comment>
<evidence type="ECO:0000256" key="1">
    <source>
        <dbReference type="SAM" id="Phobius"/>
    </source>
</evidence>
<feature type="transmembrane region" description="Helical" evidence="1">
    <location>
        <begin position="291"/>
        <end position="309"/>
    </location>
</feature>
<dbReference type="RefSeq" id="WP_064027966.1">
    <property type="nucleotide sequence ID" value="NZ_LUUK01000156.1"/>
</dbReference>
<evidence type="ECO:0000313" key="2">
    <source>
        <dbReference type="EMBL" id="OAI19569.1"/>
    </source>
</evidence>
<proteinExistence type="predicted"/>
<dbReference type="OrthoDB" id="6286374at2"/>
<sequence length="332" mass="36300">MIDILIGLCLVFAMFAGLVSSVNEVVAQLLEMRGKVLFEGVALLMGELEGSGRWRRWLGQVDRKIHEVLNDTADLAAVPGLPALTQKLFAHPLIDTLSQPGSKPSYIEPACFAEVFVQFLAKGERTPERIAASLAELSPHLQTLFGPMLETAGGDLVAFKTKVEQHFSLVMDRVGGWYKRRSQAVMFAVGFLLAAVLNVDTLHIAHYLRSNPAMVSALVETAQRADNAAGPLNPDGADSEAQVKLRQSIEALRRDLDHFRQLSLPIGWNVKYDSQGTPCAIQRLDDQKAPWLGWLITAMTGTLGAPFWFDAISKLFAIRGSGRKPPAADADK</sequence>
<dbReference type="Proteomes" id="UP000077628">
    <property type="component" value="Unassembled WGS sequence"/>
</dbReference>
<protein>
    <submittedName>
        <fullName evidence="2">Uncharacterized protein</fullName>
    </submittedName>
</protein>
<evidence type="ECO:0000313" key="3">
    <source>
        <dbReference type="Proteomes" id="UP000077628"/>
    </source>
</evidence>
<dbReference type="STRING" id="702114.A1355_04265"/>
<dbReference type="EMBL" id="LUUK01000156">
    <property type="protein sequence ID" value="OAI19569.1"/>
    <property type="molecule type" value="Genomic_DNA"/>
</dbReference>
<dbReference type="AlphaFoldDB" id="A0A177NQU6"/>
<keyword evidence="1" id="KW-0812">Transmembrane</keyword>
<organism evidence="2 3">
    <name type="scientific">Methylomonas koyamae</name>
    <dbReference type="NCBI Taxonomy" id="702114"/>
    <lineage>
        <taxon>Bacteria</taxon>
        <taxon>Pseudomonadati</taxon>
        <taxon>Pseudomonadota</taxon>
        <taxon>Gammaproteobacteria</taxon>
        <taxon>Methylococcales</taxon>
        <taxon>Methylococcaceae</taxon>
        <taxon>Methylomonas</taxon>
    </lineage>
</organism>
<keyword evidence="3" id="KW-1185">Reference proteome</keyword>
<accession>A0A177NQU6</accession>
<keyword evidence="1" id="KW-1133">Transmembrane helix</keyword>
<name>A0A177NQU6_9GAMM</name>